<feature type="compositionally biased region" description="Basic and acidic residues" evidence="1">
    <location>
        <begin position="34"/>
        <end position="48"/>
    </location>
</feature>
<organism evidence="2 3">
    <name type="scientific">Mytilus coruscus</name>
    <name type="common">Sea mussel</name>
    <dbReference type="NCBI Taxonomy" id="42192"/>
    <lineage>
        <taxon>Eukaryota</taxon>
        <taxon>Metazoa</taxon>
        <taxon>Spiralia</taxon>
        <taxon>Lophotrochozoa</taxon>
        <taxon>Mollusca</taxon>
        <taxon>Bivalvia</taxon>
        <taxon>Autobranchia</taxon>
        <taxon>Pteriomorphia</taxon>
        <taxon>Mytilida</taxon>
        <taxon>Mytiloidea</taxon>
        <taxon>Mytilidae</taxon>
        <taxon>Mytilinae</taxon>
        <taxon>Mytilus</taxon>
    </lineage>
</organism>
<proteinExistence type="predicted"/>
<feature type="region of interest" description="Disordered" evidence="1">
    <location>
        <begin position="1"/>
        <end position="48"/>
    </location>
</feature>
<protein>
    <submittedName>
        <fullName evidence="2">Uncharacterized protein</fullName>
    </submittedName>
</protein>
<evidence type="ECO:0000256" key="1">
    <source>
        <dbReference type="SAM" id="MobiDB-lite"/>
    </source>
</evidence>
<dbReference type="Proteomes" id="UP000507470">
    <property type="component" value="Unassembled WGS sequence"/>
</dbReference>
<dbReference type="OrthoDB" id="9989223at2759"/>
<dbReference type="EMBL" id="CACVKT020002569">
    <property type="protein sequence ID" value="CAC5378416.1"/>
    <property type="molecule type" value="Genomic_DNA"/>
</dbReference>
<gene>
    <name evidence="2" type="ORF">MCOR_14625</name>
</gene>
<keyword evidence="3" id="KW-1185">Reference proteome</keyword>
<name>A0A6J8B4C1_MYTCO</name>
<accession>A0A6J8B4C1</accession>
<reference evidence="2 3" key="1">
    <citation type="submission" date="2020-06" db="EMBL/GenBank/DDBJ databases">
        <authorList>
            <person name="Li R."/>
            <person name="Bekaert M."/>
        </authorList>
    </citation>
    <scope>NUCLEOTIDE SEQUENCE [LARGE SCALE GENOMIC DNA]</scope>
    <source>
        <strain evidence="3">wild</strain>
    </source>
</reference>
<evidence type="ECO:0000313" key="3">
    <source>
        <dbReference type="Proteomes" id="UP000507470"/>
    </source>
</evidence>
<dbReference type="AlphaFoldDB" id="A0A6J8B4C1"/>
<feature type="compositionally biased region" description="Basic and acidic residues" evidence="1">
    <location>
        <begin position="1"/>
        <end position="11"/>
    </location>
</feature>
<evidence type="ECO:0000313" key="2">
    <source>
        <dbReference type="EMBL" id="CAC5378416.1"/>
    </source>
</evidence>
<sequence>MNVADACDRKNSITTEPIAGQIGNVDSDSDSDSDNGRFWRPRSSEETDSHFVGNEQLVVDVDSSGRHVTLEPPQPKVVGMVVTIEESFVPRSSGGIDVGISLEETAIQASSNNDKVVERTVTKEVTKEEVLYERLQEPGESVCPKSWESSNSKQEFYICPRSGYKEKTWITSNRDQHCPVRRCPVVTRNVRRHVLQEHLSSMFDLRHDVTLMTDPAFHQYRGHMFMMLAKWFTRSNEATSTDLMTFLRHNSRVPRGYQQFREDMLVFRTVCREMSWPSRAWFRIEPSSRINNPCCILHWRVMASILHFLTPTQQNLVHSEVFDPRGNHIDKIELYAMSSRFYRSPVLGKRTPAGSE</sequence>